<proteinExistence type="predicted"/>
<dbReference type="InterPro" id="IPR054344">
    <property type="entry name" value="TY-Chap_N"/>
</dbReference>
<keyword evidence="4" id="KW-1185">Reference proteome</keyword>
<feature type="domain" description="TY-Chap N-terminal" evidence="2">
    <location>
        <begin position="187"/>
        <end position="298"/>
    </location>
</feature>
<dbReference type="EMBL" id="JBHSIT010000002">
    <property type="protein sequence ID" value="MFC4907682.1"/>
    <property type="molecule type" value="Genomic_DNA"/>
</dbReference>
<evidence type="ECO:0000313" key="4">
    <source>
        <dbReference type="Proteomes" id="UP001595872"/>
    </source>
</evidence>
<evidence type="ECO:0000313" key="3">
    <source>
        <dbReference type="EMBL" id="MFC4907682.1"/>
    </source>
</evidence>
<organism evidence="3 4">
    <name type="scientific">Actinomadura gamaensis</name>
    <dbReference type="NCBI Taxonomy" id="1763541"/>
    <lineage>
        <taxon>Bacteria</taxon>
        <taxon>Bacillati</taxon>
        <taxon>Actinomycetota</taxon>
        <taxon>Actinomycetes</taxon>
        <taxon>Streptosporangiales</taxon>
        <taxon>Thermomonosporaceae</taxon>
        <taxon>Actinomadura</taxon>
    </lineage>
</organism>
<gene>
    <name evidence="3" type="ORF">ACFPCY_10150</name>
</gene>
<evidence type="ECO:0000256" key="1">
    <source>
        <dbReference type="SAM" id="MobiDB-lite"/>
    </source>
</evidence>
<accession>A0ABV9TUC5</accession>
<evidence type="ECO:0000259" key="2">
    <source>
        <dbReference type="Pfam" id="PF22552"/>
    </source>
</evidence>
<comment type="caution">
    <text evidence="3">The sequence shown here is derived from an EMBL/GenBank/DDBJ whole genome shotgun (WGS) entry which is preliminary data.</text>
</comment>
<protein>
    <recommendedName>
        <fullName evidence="2">TY-Chap N-terminal domain-containing protein</fullName>
    </recommendedName>
</protein>
<name>A0ABV9TUC5_9ACTN</name>
<dbReference type="Pfam" id="PF22552">
    <property type="entry name" value="TY-Chap3"/>
    <property type="match status" value="1"/>
</dbReference>
<feature type="region of interest" description="Disordered" evidence="1">
    <location>
        <begin position="39"/>
        <end position="73"/>
    </location>
</feature>
<dbReference type="RefSeq" id="WP_378253634.1">
    <property type="nucleotide sequence ID" value="NZ_JBHSIT010000002.1"/>
</dbReference>
<sequence>MAPTSDQLPELARRFAALDMTGWDDAAFDRAVTHLGWRRTQDGSEGGTPLRTDREEYETGLGTGPGLLARHGSDDERTGISVRVGEAGEFFPRLRAALEDALGAPSIMRGPGPLLRWRGPVRLLELERLGDDAYLRIVPTEAVENDEYRTAKWAEPEDGLEQLGYWQIVGRGPELAGLFLPGGYYAEDWAEFENRLATTFSSILNDFSLLEKRDDFTVVVRTPGEHGFVQWTTDRDWGLHIEAAIPPDHDPAWRETMTGLGWPLDDTPEGEFCVADDFSEPGTDEANIAARMLVGALKSYGFPFEDLWYERISRDPDLLGIGLPTRHGDRF</sequence>
<reference evidence="4" key="1">
    <citation type="journal article" date="2019" name="Int. J. Syst. Evol. Microbiol.">
        <title>The Global Catalogue of Microorganisms (GCM) 10K type strain sequencing project: providing services to taxonomists for standard genome sequencing and annotation.</title>
        <authorList>
            <consortium name="The Broad Institute Genomics Platform"/>
            <consortium name="The Broad Institute Genome Sequencing Center for Infectious Disease"/>
            <person name="Wu L."/>
            <person name="Ma J."/>
        </authorList>
    </citation>
    <scope>NUCLEOTIDE SEQUENCE [LARGE SCALE GENOMIC DNA]</scope>
    <source>
        <strain evidence="4">KLKA75</strain>
    </source>
</reference>
<dbReference type="Proteomes" id="UP001595872">
    <property type="component" value="Unassembled WGS sequence"/>
</dbReference>